<dbReference type="WBParaSite" id="TMUE_2000009200.1">
    <property type="protein sequence ID" value="TMUE_2000009200.1"/>
    <property type="gene ID" value="WBGene00286333"/>
</dbReference>
<sequence>MKGSYSYKKLVTFKNNFARGELRQFPKLFEINEEAKFMTKTLKYIMTTCSYCMKSSPIVSRILWHGSPCLDH</sequence>
<dbReference type="AlphaFoldDB" id="A0A5S6QPN7"/>
<name>A0A5S6QPN7_TRIMR</name>
<dbReference type="Proteomes" id="UP000046395">
    <property type="component" value="Unassembled WGS sequence"/>
</dbReference>
<evidence type="ECO:0000313" key="2">
    <source>
        <dbReference type="WBParaSite" id="TMUE_2000009200.1"/>
    </source>
</evidence>
<organism evidence="1 2">
    <name type="scientific">Trichuris muris</name>
    <name type="common">Mouse whipworm</name>
    <dbReference type="NCBI Taxonomy" id="70415"/>
    <lineage>
        <taxon>Eukaryota</taxon>
        <taxon>Metazoa</taxon>
        <taxon>Ecdysozoa</taxon>
        <taxon>Nematoda</taxon>
        <taxon>Enoplea</taxon>
        <taxon>Dorylaimia</taxon>
        <taxon>Trichinellida</taxon>
        <taxon>Trichuridae</taxon>
        <taxon>Trichuris</taxon>
    </lineage>
</organism>
<evidence type="ECO:0000313" key="1">
    <source>
        <dbReference type="Proteomes" id="UP000046395"/>
    </source>
</evidence>
<keyword evidence="1" id="KW-1185">Reference proteome</keyword>
<accession>A0A5S6QPN7</accession>
<reference evidence="2" key="1">
    <citation type="submission" date="2019-12" db="UniProtKB">
        <authorList>
            <consortium name="WormBaseParasite"/>
        </authorList>
    </citation>
    <scope>IDENTIFICATION</scope>
</reference>
<protein>
    <submittedName>
        <fullName evidence="2">Uncharacterized protein</fullName>
    </submittedName>
</protein>
<proteinExistence type="predicted"/>